<name>A0AAD8A7W8_DIPPU</name>
<evidence type="ECO:0000313" key="2">
    <source>
        <dbReference type="Proteomes" id="UP001233999"/>
    </source>
</evidence>
<gene>
    <name evidence="1" type="ORF">L9F63_015343</name>
</gene>
<dbReference type="EMBL" id="JASPKZ010003794">
    <property type="protein sequence ID" value="KAJ9592973.1"/>
    <property type="molecule type" value="Genomic_DNA"/>
</dbReference>
<protein>
    <submittedName>
        <fullName evidence="1">Uncharacterized protein</fullName>
    </submittedName>
</protein>
<accession>A0AAD8A7W8</accession>
<keyword evidence="2" id="KW-1185">Reference proteome</keyword>
<evidence type="ECO:0000313" key="1">
    <source>
        <dbReference type="EMBL" id="KAJ9592973.1"/>
    </source>
</evidence>
<proteinExistence type="predicted"/>
<feature type="non-terminal residue" evidence="1">
    <location>
        <position position="1"/>
    </location>
</feature>
<organism evidence="1 2">
    <name type="scientific">Diploptera punctata</name>
    <name type="common">Pacific beetle cockroach</name>
    <dbReference type="NCBI Taxonomy" id="6984"/>
    <lineage>
        <taxon>Eukaryota</taxon>
        <taxon>Metazoa</taxon>
        <taxon>Ecdysozoa</taxon>
        <taxon>Arthropoda</taxon>
        <taxon>Hexapoda</taxon>
        <taxon>Insecta</taxon>
        <taxon>Pterygota</taxon>
        <taxon>Neoptera</taxon>
        <taxon>Polyneoptera</taxon>
        <taxon>Dictyoptera</taxon>
        <taxon>Blattodea</taxon>
        <taxon>Blaberoidea</taxon>
        <taxon>Blaberidae</taxon>
        <taxon>Diplopterinae</taxon>
        <taxon>Diploptera</taxon>
    </lineage>
</organism>
<feature type="non-terminal residue" evidence="1">
    <location>
        <position position="107"/>
    </location>
</feature>
<comment type="caution">
    <text evidence="1">The sequence shown here is derived from an EMBL/GenBank/DDBJ whole genome shotgun (WGS) entry which is preliminary data.</text>
</comment>
<reference evidence="1" key="1">
    <citation type="journal article" date="2023" name="IScience">
        <title>Live-bearing cockroach genome reveals convergent evolutionary mechanisms linked to viviparity in insects and beyond.</title>
        <authorList>
            <person name="Fouks B."/>
            <person name="Harrison M.C."/>
            <person name="Mikhailova A.A."/>
            <person name="Marchal E."/>
            <person name="English S."/>
            <person name="Carruthers M."/>
            <person name="Jennings E.C."/>
            <person name="Chiamaka E.L."/>
            <person name="Frigard R.A."/>
            <person name="Pippel M."/>
            <person name="Attardo G.M."/>
            <person name="Benoit J.B."/>
            <person name="Bornberg-Bauer E."/>
            <person name="Tobe S.S."/>
        </authorList>
    </citation>
    <scope>NUCLEOTIDE SEQUENCE</scope>
    <source>
        <strain evidence="1">Stay&amp;Tobe</strain>
    </source>
</reference>
<dbReference type="AlphaFoldDB" id="A0AAD8A7W8"/>
<reference evidence="1" key="2">
    <citation type="submission" date="2023-05" db="EMBL/GenBank/DDBJ databases">
        <authorList>
            <person name="Fouks B."/>
        </authorList>
    </citation>
    <scope>NUCLEOTIDE SEQUENCE</scope>
    <source>
        <strain evidence="1">Stay&amp;Tobe</strain>
        <tissue evidence="1">Testes</tissue>
    </source>
</reference>
<dbReference type="Proteomes" id="UP001233999">
    <property type="component" value="Unassembled WGS sequence"/>
</dbReference>
<sequence>SVFRAEKKEMCIGVLKQYYRQTVATWHAGAAIMSFNSFNVAIIATPSGGGREEIINNGLLVVKLWRKVRQYSPSSRSLRNAFALIEEKQKKIAVRVVPNTGIPQKCE</sequence>